<evidence type="ECO:0000259" key="2">
    <source>
        <dbReference type="Pfam" id="PF01261"/>
    </source>
</evidence>
<protein>
    <submittedName>
        <fullName evidence="3">Hexulose-6-phosphate isomerase</fullName>
    </submittedName>
</protein>
<proteinExistence type="predicted"/>
<dbReference type="STRING" id="1121298.SAMN05444401_2251"/>
<dbReference type="InterPro" id="IPR050417">
    <property type="entry name" value="Sugar_Epim/Isomerase"/>
</dbReference>
<dbReference type="SUPFAM" id="SSF51658">
    <property type="entry name" value="Xylose isomerase-like"/>
    <property type="match status" value="1"/>
</dbReference>
<dbReference type="PANTHER" id="PTHR43489">
    <property type="entry name" value="ISOMERASE"/>
    <property type="match status" value="1"/>
</dbReference>
<dbReference type="InterPro" id="IPR013022">
    <property type="entry name" value="Xyl_isomerase-like_TIM-brl"/>
</dbReference>
<reference evidence="3 4" key="1">
    <citation type="submission" date="2016-11" db="EMBL/GenBank/DDBJ databases">
        <authorList>
            <person name="Jaros S."/>
            <person name="Januszkiewicz K."/>
            <person name="Wedrychowicz H."/>
        </authorList>
    </citation>
    <scope>NUCLEOTIDE SEQUENCE [LARGE SCALE GENOMIC DNA]</scope>
    <source>
        <strain evidence="3 4">DSM 21864</strain>
    </source>
</reference>
<evidence type="ECO:0000313" key="3">
    <source>
        <dbReference type="EMBL" id="SHJ13628.1"/>
    </source>
</evidence>
<dbReference type="Proteomes" id="UP000184080">
    <property type="component" value="Unassembled WGS sequence"/>
</dbReference>
<accession>A0A1M6GUG6</accession>
<dbReference type="PANTHER" id="PTHR43489:SF7">
    <property type="entry name" value="3-DEHYDRO-D-GULOSIDE 4-EPIMERASE-RELATED"/>
    <property type="match status" value="1"/>
</dbReference>
<organism evidence="3 4">
    <name type="scientific">Clostridium amylolyticum</name>
    <dbReference type="NCBI Taxonomy" id="1121298"/>
    <lineage>
        <taxon>Bacteria</taxon>
        <taxon>Bacillati</taxon>
        <taxon>Bacillota</taxon>
        <taxon>Clostridia</taxon>
        <taxon>Eubacteriales</taxon>
        <taxon>Clostridiaceae</taxon>
        <taxon>Clostridium</taxon>
    </lineage>
</organism>
<name>A0A1M6GUG6_9CLOT</name>
<dbReference type="EMBL" id="FQZO01000003">
    <property type="protein sequence ID" value="SHJ13628.1"/>
    <property type="molecule type" value="Genomic_DNA"/>
</dbReference>
<evidence type="ECO:0000313" key="4">
    <source>
        <dbReference type="Proteomes" id="UP000184080"/>
    </source>
</evidence>
<keyword evidence="1 3" id="KW-0413">Isomerase</keyword>
<dbReference type="Gene3D" id="3.20.20.150">
    <property type="entry name" value="Divalent-metal-dependent TIM barrel enzymes"/>
    <property type="match status" value="1"/>
</dbReference>
<dbReference type="AlphaFoldDB" id="A0A1M6GUG6"/>
<dbReference type="OrthoDB" id="9801960at2"/>
<keyword evidence="4" id="KW-1185">Reference proteome</keyword>
<dbReference type="InterPro" id="IPR036237">
    <property type="entry name" value="Xyl_isomerase-like_sf"/>
</dbReference>
<dbReference type="Pfam" id="PF01261">
    <property type="entry name" value="AP_endonuc_2"/>
    <property type="match status" value="1"/>
</dbReference>
<dbReference type="RefSeq" id="WP_073006533.1">
    <property type="nucleotide sequence ID" value="NZ_FQZO01000003.1"/>
</dbReference>
<feature type="domain" description="Xylose isomerase-like TIM barrel" evidence="2">
    <location>
        <begin position="21"/>
        <end position="255"/>
    </location>
</feature>
<evidence type="ECO:0000256" key="1">
    <source>
        <dbReference type="ARBA" id="ARBA00023235"/>
    </source>
</evidence>
<sequence>MKTGINIWSFSKYNSIKECMDLAKKVGFNGLELALDEEGEISLNSRKNELLEIKKHSIEEGIHLHSLASGLYWKYSITSPDKAVREKACDIVKKQIETASILGASSILVVPGAVGVDFIQNFQVVSYEKAYELSLEAFKNLKSYAEEYKVNIALENVWNKFLLSPMEMKNFIDEINSDYVGVYFDVGNVVNIGYPEQWINILGKRIKKVHVKDFKRSVGNINGFVDLLSGDVNFPAVVKALRNIGYDDYLTAEMSPYKYCKEGILYSTKSALDKIIKF</sequence>
<gene>
    <name evidence="3" type="ORF">SAMN05444401_2251</name>
</gene>
<dbReference type="GO" id="GO:0016853">
    <property type="term" value="F:isomerase activity"/>
    <property type="evidence" value="ECO:0007669"/>
    <property type="project" value="UniProtKB-KW"/>
</dbReference>